<dbReference type="RefSeq" id="WP_134257784.1">
    <property type="nucleotide sequence ID" value="NZ_SNSG01000106.1"/>
</dbReference>
<dbReference type="EMBL" id="SNSQ01000092">
    <property type="protein sequence ID" value="TEU32939.1"/>
    <property type="molecule type" value="Genomic_DNA"/>
</dbReference>
<evidence type="ECO:0000313" key="1">
    <source>
        <dbReference type="EMBL" id="TEU32939.1"/>
    </source>
</evidence>
<proteinExistence type="predicted"/>
<accession>A0AAX2RBZ4</accession>
<dbReference type="AlphaFoldDB" id="A0AAX2RBZ4"/>
<protein>
    <submittedName>
        <fullName evidence="1">Uncharacterized protein</fullName>
    </submittedName>
</protein>
<comment type="caution">
    <text evidence="1">The sequence shown here is derived from an EMBL/GenBank/DDBJ whole genome shotgun (WGS) entry which is preliminary data.</text>
</comment>
<gene>
    <name evidence="1" type="ORF">E3D37_41975</name>
</gene>
<organism evidence="1 2">
    <name type="scientific">Burkholderia cepacia</name>
    <name type="common">Pseudomonas cepacia</name>
    <dbReference type="NCBI Taxonomy" id="292"/>
    <lineage>
        <taxon>Bacteria</taxon>
        <taxon>Pseudomonadati</taxon>
        <taxon>Pseudomonadota</taxon>
        <taxon>Betaproteobacteria</taxon>
        <taxon>Burkholderiales</taxon>
        <taxon>Burkholderiaceae</taxon>
        <taxon>Burkholderia</taxon>
        <taxon>Burkholderia cepacia complex</taxon>
    </lineage>
</organism>
<evidence type="ECO:0000313" key="2">
    <source>
        <dbReference type="Proteomes" id="UP000298234"/>
    </source>
</evidence>
<sequence>MKRIHLATESGGRSRCRYTSRPSTRAKFVPLADFMALPVEMRCIECNKKAEAATHAPARNHDWSDGWRNGYFCAIAMLLREEGSVTTVVRSLFRQGGGVDDIDAADLALFREHGLIDDREKKA</sequence>
<dbReference type="Proteomes" id="UP000298234">
    <property type="component" value="Unassembled WGS sequence"/>
</dbReference>
<name>A0AAX2RBZ4_BURCE</name>
<reference evidence="1 2" key="1">
    <citation type="submission" date="2019-03" db="EMBL/GenBank/DDBJ databases">
        <title>Burkholderia cepacia outbreak.</title>
        <authorList>
            <person name="Farzana R."/>
            <person name="Walsh T.R."/>
        </authorList>
    </citation>
    <scope>NUCLEOTIDE SEQUENCE [LARGE SCALE GENOMIC DNA]</scope>
    <source>
        <strain evidence="2">d13</strain>
    </source>
</reference>